<dbReference type="Proteomes" id="UP000053095">
    <property type="component" value="Unassembled WGS sequence"/>
</dbReference>
<dbReference type="PROSITE" id="PS50850">
    <property type="entry name" value="MFS"/>
    <property type="match status" value="1"/>
</dbReference>
<reference evidence="9" key="1">
    <citation type="journal article" date="2015" name="Genome Announc.">
        <title>Draft genome sequence of Talaromyces cellulolyticus strain Y-94, a source of lignocellulosic biomass-degrading enzymes.</title>
        <authorList>
            <person name="Fujii T."/>
            <person name="Koike H."/>
            <person name="Sawayama S."/>
            <person name="Yano S."/>
            <person name="Inoue H."/>
        </authorList>
    </citation>
    <scope>NUCLEOTIDE SEQUENCE [LARGE SCALE GENOMIC DNA]</scope>
    <source>
        <strain evidence="9">Y-94</strain>
    </source>
</reference>
<dbReference type="SUPFAM" id="SSF103473">
    <property type="entry name" value="MFS general substrate transporter"/>
    <property type="match status" value="1"/>
</dbReference>
<protein>
    <recommendedName>
        <fullName evidence="7">Major facilitator superfamily (MFS) profile domain-containing protein</fullName>
    </recommendedName>
</protein>
<dbReference type="PANTHER" id="PTHR43791:SF62">
    <property type="entry name" value="MAJOR FACILITATOR SUPERFAMILY (MFS) PROFILE DOMAIN-CONTAINING PROTEIN"/>
    <property type="match status" value="1"/>
</dbReference>
<dbReference type="InterPro" id="IPR020846">
    <property type="entry name" value="MFS_dom"/>
</dbReference>
<dbReference type="GO" id="GO:0016020">
    <property type="term" value="C:membrane"/>
    <property type="evidence" value="ECO:0007669"/>
    <property type="project" value="UniProtKB-SubCell"/>
</dbReference>
<dbReference type="InterPro" id="IPR036259">
    <property type="entry name" value="MFS_trans_sf"/>
</dbReference>
<proteinExistence type="predicted"/>
<evidence type="ECO:0000256" key="4">
    <source>
        <dbReference type="ARBA" id="ARBA00022989"/>
    </source>
</evidence>
<feature type="transmembrane region" description="Helical" evidence="6">
    <location>
        <begin position="196"/>
        <end position="216"/>
    </location>
</feature>
<feature type="transmembrane region" description="Helical" evidence="6">
    <location>
        <begin position="275"/>
        <end position="293"/>
    </location>
</feature>
<feature type="transmembrane region" description="Helical" evidence="6">
    <location>
        <begin position="162"/>
        <end position="184"/>
    </location>
</feature>
<keyword evidence="2" id="KW-0813">Transport</keyword>
<dbReference type="FunFam" id="1.20.1250.20:FF:000013">
    <property type="entry name" value="MFS general substrate transporter"/>
    <property type="match status" value="1"/>
</dbReference>
<evidence type="ECO:0000256" key="5">
    <source>
        <dbReference type="ARBA" id="ARBA00023136"/>
    </source>
</evidence>
<dbReference type="EMBL" id="DF933830">
    <property type="protein sequence ID" value="GAM39996.1"/>
    <property type="molecule type" value="Genomic_DNA"/>
</dbReference>
<feature type="transmembrane region" description="Helical" evidence="6">
    <location>
        <begin position="130"/>
        <end position="150"/>
    </location>
</feature>
<feature type="transmembrane region" description="Helical" evidence="6">
    <location>
        <begin position="371"/>
        <end position="392"/>
    </location>
</feature>
<feature type="transmembrane region" description="Helical" evidence="6">
    <location>
        <begin position="435"/>
        <end position="458"/>
    </location>
</feature>
<comment type="subcellular location">
    <subcellularLocation>
        <location evidence="1">Membrane</location>
        <topology evidence="1">Multi-pass membrane protein</topology>
    </subcellularLocation>
</comment>
<comment type="caution">
    <text evidence="8">The sequence shown here is derived from an EMBL/GenBank/DDBJ whole genome shotgun (WGS) entry which is preliminary data.</text>
</comment>
<gene>
    <name evidence="8" type="ORF">TCE0_034r11998</name>
</gene>
<dbReference type="PANTHER" id="PTHR43791">
    <property type="entry name" value="PERMEASE-RELATED"/>
    <property type="match status" value="1"/>
</dbReference>
<evidence type="ECO:0000256" key="3">
    <source>
        <dbReference type="ARBA" id="ARBA00022692"/>
    </source>
</evidence>
<dbReference type="Pfam" id="PF07690">
    <property type="entry name" value="MFS_1"/>
    <property type="match status" value="1"/>
</dbReference>
<feature type="domain" description="Major facilitator superfamily (MFS) profile" evidence="7">
    <location>
        <begin position="1"/>
        <end position="462"/>
    </location>
</feature>
<dbReference type="AlphaFoldDB" id="A0A6V8HGD5"/>
<evidence type="ECO:0000313" key="9">
    <source>
        <dbReference type="Proteomes" id="UP000053095"/>
    </source>
</evidence>
<sequence>MVNQKDAAVELEHYEDAKVDATSDAQVKSVDAVNDPEQALKERRIVRKLDMTLMPMIWLLYLFNYLDRNNIAQAKLNHFEAELGLKGDNFNTAVSILNVGYMLMQVPSNMLITPSTAGVKSYAGLVLVRLFLGVVEAPFFPGAFYLLSCWYTKKELALRTAILYSGLVIATAFSGLLAAAIFSGLDGARGLSGWKWLFIIEGAGSFFVSLFAFFLIPDTPNEDPSSRSRWIRTGSNKWLFSEEECLIAKERIIRDQVSNQVSENSVWYGLRLALLDYRVWVFSLILCSNHTAYGFNNFYPTIVKGLNLGNTTVTLACTAPPYLFATIFALATAYSSDHNKERGYHIAGNMALAIVGFVISLSTAGHPGVQYFASFLYITGAFSANALVYTWAAASVSQTPEKRACATAIINLMGQVGNIWSPYFFRPQDAPHYNLALILLIVFSTISIVSCFAMKWTLRRDNKKLIEKFAGTNIQPTLHTL</sequence>
<organism evidence="8 9">
    <name type="scientific">Talaromyces pinophilus</name>
    <name type="common">Penicillium pinophilum</name>
    <dbReference type="NCBI Taxonomy" id="128442"/>
    <lineage>
        <taxon>Eukaryota</taxon>
        <taxon>Fungi</taxon>
        <taxon>Dikarya</taxon>
        <taxon>Ascomycota</taxon>
        <taxon>Pezizomycotina</taxon>
        <taxon>Eurotiomycetes</taxon>
        <taxon>Eurotiomycetidae</taxon>
        <taxon>Eurotiales</taxon>
        <taxon>Trichocomaceae</taxon>
        <taxon>Talaromyces</taxon>
        <taxon>Talaromyces sect. Talaromyces</taxon>
    </lineage>
</organism>
<feature type="transmembrane region" description="Helical" evidence="6">
    <location>
        <begin position="346"/>
        <end position="365"/>
    </location>
</feature>
<accession>A0A6V8HGD5</accession>
<dbReference type="InterPro" id="IPR011701">
    <property type="entry name" value="MFS"/>
</dbReference>
<evidence type="ECO:0000313" key="8">
    <source>
        <dbReference type="EMBL" id="GAM39996.1"/>
    </source>
</evidence>
<evidence type="ECO:0000256" key="2">
    <source>
        <dbReference type="ARBA" id="ARBA00022448"/>
    </source>
</evidence>
<keyword evidence="3 6" id="KW-0812">Transmembrane</keyword>
<evidence type="ECO:0000259" key="7">
    <source>
        <dbReference type="PROSITE" id="PS50850"/>
    </source>
</evidence>
<keyword evidence="9" id="KW-1185">Reference proteome</keyword>
<dbReference type="Gene3D" id="1.20.1250.20">
    <property type="entry name" value="MFS general substrate transporter like domains"/>
    <property type="match status" value="3"/>
</dbReference>
<keyword evidence="4 6" id="KW-1133">Transmembrane helix</keyword>
<evidence type="ECO:0000256" key="6">
    <source>
        <dbReference type="SAM" id="Phobius"/>
    </source>
</evidence>
<feature type="transmembrane region" description="Helical" evidence="6">
    <location>
        <begin position="313"/>
        <end position="334"/>
    </location>
</feature>
<dbReference type="GO" id="GO:0022857">
    <property type="term" value="F:transmembrane transporter activity"/>
    <property type="evidence" value="ECO:0007669"/>
    <property type="project" value="InterPro"/>
</dbReference>
<evidence type="ECO:0000256" key="1">
    <source>
        <dbReference type="ARBA" id="ARBA00004141"/>
    </source>
</evidence>
<keyword evidence="5 6" id="KW-0472">Membrane</keyword>
<name>A0A6V8HGD5_TALPI</name>